<dbReference type="RefSeq" id="WP_124236085.1">
    <property type="nucleotide sequence ID" value="NZ_JBHUFI010000028.1"/>
</dbReference>
<keyword evidence="7" id="KW-1185">Reference proteome</keyword>
<dbReference type="Pfam" id="PF13087">
    <property type="entry name" value="AAA_12"/>
    <property type="match status" value="1"/>
</dbReference>
<accession>A0A3N6WNQ2</accession>
<dbReference type="Proteomes" id="UP000275225">
    <property type="component" value="Unassembled WGS sequence"/>
</dbReference>
<evidence type="ECO:0000259" key="5">
    <source>
        <dbReference type="Pfam" id="PF13087"/>
    </source>
</evidence>
<name>A0A3N6WNQ2_9ACTN</name>
<dbReference type="GO" id="GO:0016787">
    <property type="term" value="F:hydrolase activity"/>
    <property type="evidence" value="ECO:0007669"/>
    <property type="project" value="UniProtKB-KW"/>
</dbReference>
<evidence type="ECO:0000256" key="3">
    <source>
        <dbReference type="ARBA" id="ARBA00022806"/>
    </source>
</evidence>
<reference evidence="6 7" key="1">
    <citation type="submission" date="2018-11" db="EMBL/GenBank/DDBJ databases">
        <authorList>
            <person name="Li F."/>
        </authorList>
    </citation>
    <scope>NUCLEOTIDE SEQUENCE [LARGE SCALE GENOMIC DNA]</scope>
    <source>
        <strain evidence="6 7">YS17T</strain>
    </source>
</reference>
<evidence type="ECO:0000313" key="6">
    <source>
        <dbReference type="EMBL" id="RQN09079.1"/>
    </source>
</evidence>
<proteinExistence type="predicted"/>
<dbReference type="PANTHER" id="PTHR43788:SF8">
    <property type="entry name" value="DNA-BINDING PROTEIN SMUBP-2"/>
    <property type="match status" value="1"/>
</dbReference>
<dbReference type="GO" id="GO:0005524">
    <property type="term" value="F:ATP binding"/>
    <property type="evidence" value="ECO:0007669"/>
    <property type="project" value="UniProtKB-KW"/>
</dbReference>
<comment type="caution">
    <text evidence="6">The sequence shown here is derived from an EMBL/GenBank/DDBJ whole genome shotgun (WGS) entry which is preliminary data.</text>
</comment>
<keyword evidence="2" id="KW-0378">Hydrolase</keyword>
<feature type="domain" description="DNA2/NAM7 helicase-like C-terminal" evidence="5">
    <location>
        <begin position="305"/>
        <end position="415"/>
    </location>
</feature>
<dbReference type="InterPro" id="IPR027417">
    <property type="entry name" value="P-loop_NTPase"/>
</dbReference>
<organism evidence="6 7">
    <name type="scientific">Aeromicrobium camelliae</name>
    <dbReference type="NCBI Taxonomy" id="1538144"/>
    <lineage>
        <taxon>Bacteria</taxon>
        <taxon>Bacillati</taxon>
        <taxon>Actinomycetota</taxon>
        <taxon>Actinomycetes</taxon>
        <taxon>Propionibacteriales</taxon>
        <taxon>Nocardioidaceae</taxon>
        <taxon>Aeromicrobium</taxon>
    </lineage>
</organism>
<keyword evidence="1" id="KW-0547">Nucleotide-binding</keyword>
<dbReference type="EMBL" id="RQJX01000004">
    <property type="protein sequence ID" value="RQN09079.1"/>
    <property type="molecule type" value="Genomic_DNA"/>
</dbReference>
<dbReference type="Gene3D" id="3.40.50.300">
    <property type="entry name" value="P-loop containing nucleotide triphosphate hydrolases"/>
    <property type="match status" value="2"/>
</dbReference>
<evidence type="ECO:0000313" key="7">
    <source>
        <dbReference type="Proteomes" id="UP000275225"/>
    </source>
</evidence>
<dbReference type="AlphaFoldDB" id="A0A3N6WNQ2"/>
<sequence>MSHPTPKVDFQWVNTDYTNRVVADLGALDKGGAVLVEAPPGAGKSSLTVSVSKALADADSKLRLPIVTQTNEQADDLVASLLKRHPDLPVTRLVGGAGGSNAMRTLAAANPDLVISSKHDDPAVKGTQVVVATARKWEFVRSGQQQSGLIQGYDLALIDEAYQMRSDALLGIATMFDRLMCVGDPGQLDPFTTIDDALWKGLEYAPSRTAMGTLSAFHPDLTPHQLPLSWRLPPSAAGIVSRAFYPYTGFSAGTDATQRSLALGAGGGAPEDDALDRAAAEGWAYVELPEKLSVRTDAEVATQLARLVRRLLDRGADVVDELDATGRKLEAKDVAVVVAHNDQVHAVRFALSQLSLDPDSLVVSTANKVQGREYEVVLVWHPLAGRRDATAFHLEAGRMCVMLSRHRQACIVVGRAGADRLLAEFPDSDPIFLDEPEKFPDGWEANSLVLDHLAGFKV</sequence>
<evidence type="ECO:0000256" key="1">
    <source>
        <dbReference type="ARBA" id="ARBA00022741"/>
    </source>
</evidence>
<dbReference type="PANTHER" id="PTHR43788">
    <property type="entry name" value="DNA2/NAM7 HELICASE FAMILY MEMBER"/>
    <property type="match status" value="1"/>
</dbReference>
<keyword evidence="3 6" id="KW-0347">Helicase</keyword>
<protein>
    <submittedName>
        <fullName evidence="6">Helicase</fullName>
    </submittedName>
</protein>
<evidence type="ECO:0000256" key="2">
    <source>
        <dbReference type="ARBA" id="ARBA00022801"/>
    </source>
</evidence>
<dbReference type="InterPro" id="IPR041679">
    <property type="entry name" value="DNA2/NAM7-like_C"/>
</dbReference>
<evidence type="ECO:0000256" key="4">
    <source>
        <dbReference type="ARBA" id="ARBA00022840"/>
    </source>
</evidence>
<dbReference type="InterPro" id="IPR050534">
    <property type="entry name" value="Coronavir_polyprotein_1ab"/>
</dbReference>
<dbReference type="GO" id="GO:0043139">
    <property type="term" value="F:5'-3' DNA helicase activity"/>
    <property type="evidence" value="ECO:0007669"/>
    <property type="project" value="TreeGrafter"/>
</dbReference>
<dbReference type="OrthoDB" id="9757917at2"/>
<keyword evidence="4" id="KW-0067">ATP-binding</keyword>
<gene>
    <name evidence="6" type="ORF">EHW97_05155</name>
</gene>
<dbReference type="SUPFAM" id="SSF52540">
    <property type="entry name" value="P-loop containing nucleoside triphosphate hydrolases"/>
    <property type="match status" value="1"/>
</dbReference>